<keyword evidence="2" id="KW-1185">Reference proteome</keyword>
<gene>
    <name evidence="1" type="ORF">L596_004852</name>
</gene>
<dbReference type="EMBL" id="AZBU02000001">
    <property type="protein sequence ID" value="TMS38039.1"/>
    <property type="molecule type" value="Genomic_DNA"/>
</dbReference>
<organism evidence="1 2">
    <name type="scientific">Steinernema carpocapsae</name>
    <name type="common">Entomopathogenic nematode</name>
    <dbReference type="NCBI Taxonomy" id="34508"/>
    <lineage>
        <taxon>Eukaryota</taxon>
        <taxon>Metazoa</taxon>
        <taxon>Ecdysozoa</taxon>
        <taxon>Nematoda</taxon>
        <taxon>Chromadorea</taxon>
        <taxon>Rhabditida</taxon>
        <taxon>Tylenchina</taxon>
        <taxon>Panagrolaimomorpha</taxon>
        <taxon>Strongyloidoidea</taxon>
        <taxon>Steinernematidae</taxon>
        <taxon>Steinernema</taxon>
    </lineage>
</organism>
<proteinExistence type="predicted"/>
<protein>
    <submittedName>
        <fullName evidence="1">Uncharacterized protein</fullName>
    </submittedName>
</protein>
<sequence>MRFVALGMGLIFLGTQDKSDVFVESLRSLPNLSAAWSRPSSKCAPMPAPATFSRSRSFCTCALSITRRRRSRRRTSFARRAR</sequence>
<evidence type="ECO:0000313" key="2">
    <source>
        <dbReference type="Proteomes" id="UP000298663"/>
    </source>
</evidence>
<comment type="caution">
    <text evidence="1">The sequence shown here is derived from an EMBL/GenBank/DDBJ whole genome shotgun (WGS) entry which is preliminary data.</text>
</comment>
<dbReference type="AlphaFoldDB" id="A0A4U8UYP2"/>
<accession>A0A4U8UYP2</accession>
<name>A0A4U8UYP2_STECR</name>
<dbReference type="STRING" id="34508.A0A4U8UYP2"/>
<reference evidence="1 2" key="1">
    <citation type="journal article" date="2015" name="Genome Biol.">
        <title>Comparative genomics of Steinernema reveals deeply conserved gene regulatory networks.</title>
        <authorList>
            <person name="Dillman A.R."/>
            <person name="Macchietto M."/>
            <person name="Porter C.F."/>
            <person name="Rogers A."/>
            <person name="Williams B."/>
            <person name="Antoshechkin I."/>
            <person name="Lee M.M."/>
            <person name="Goodwin Z."/>
            <person name="Lu X."/>
            <person name="Lewis E.E."/>
            <person name="Goodrich-Blair H."/>
            <person name="Stock S.P."/>
            <person name="Adams B.J."/>
            <person name="Sternberg P.W."/>
            <person name="Mortazavi A."/>
        </authorList>
    </citation>
    <scope>NUCLEOTIDE SEQUENCE [LARGE SCALE GENOMIC DNA]</scope>
    <source>
        <strain evidence="1 2">ALL</strain>
    </source>
</reference>
<dbReference type="Proteomes" id="UP000298663">
    <property type="component" value="Chromosome X"/>
</dbReference>
<dbReference type="EMBL" id="CM016762">
    <property type="protein sequence ID" value="TMS38039.1"/>
    <property type="molecule type" value="Genomic_DNA"/>
</dbReference>
<reference evidence="1 2" key="2">
    <citation type="journal article" date="2019" name="G3 (Bethesda)">
        <title>Hybrid Assembly of the Genome of the Entomopathogenic Nematode Steinernema carpocapsae Identifies the X-Chromosome.</title>
        <authorList>
            <person name="Serra L."/>
            <person name="Macchietto M."/>
            <person name="Macias-Munoz A."/>
            <person name="McGill C.J."/>
            <person name="Rodriguez I.M."/>
            <person name="Rodriguez B."/>
            <person name="Murad R."/>
            <person name="Mortazavi A."/>
        </authorList>
    </citation>
    <scope>NUCLEOTIDE SEQUENCE [LARGE SCALE GENOMIC DNA]</scope>
    <source>
        <strain evidence="1 2">ALL</strain>
    </source>
</reference>
<evidence type="ECO:0000313" key="1">
    <source>
        <dbReference type="EMBL" id="TMS38039.1"/>
    </source>
</evidence>